<evidence type="ECO:0000313" key="2">
    <source>
        <dbReference type="Proteomes" id="UP001500274"/>
    </source>
</evidence>
<dbReference type="Gene3D" id="3.40.50.720">
    <property type="entry name" value="NAD(P)-binding Rossmann-like Domain"/>
    <property type="match status" value="1"/>
</dbReference>
<sequence length="113" mass="12129">MTLPGAADDFNGGRFLRIQRAVEESGLAYTFLRPGGFASNAARWSIKAAPFTTISGGGGEHKCDLLLYTAVPASVAVDAIVLRWPEFGIHAESAVDARAVADARTRVHTPRWM</sequence>
<evidence type="ECO:0008006" key="3">
    <source>
        <dbReference type="Google" id="ProtNLM"/>
    </source>
</evidence>
<protein>
    <recommendedName>
        <fullName evidence="3">NAD(P)-binding domain-containing protein</fullName>
    </recommendedName>
</protein>
<organism evidence="1 2">
    <name type="scientific">Microbacterium binotii</name>
    <dbReference type="NCBI Taxonomy" id="462710"/>
    <lineage>
        <taxon>Bacteria</taxon>
        <taxon>Bacillati</taxon>
        <taxon>Actinomycetota</taxon>
        <taxon>Actinomycetes</taxon>
        <taxon>Micrococcales</taxon>
        <taxon>Microbacteriaceae</taxon>
        <taxon>Microbacterium</taxon>
    </lineage>
</organism>
<dbReference type="EMBL" id="BAAARI010000016">
    <property type="protein sequence ID" value="GAA2585832.1"/>
    <property type="molecule type" value="Genomic_DNA"/>
</dbReference>
<dbReference type="InterPro" id="IPR036291">
    <property type="entry name" value="NAD(P)-bd_dom_sf"/>
</dbReference>
<reference evidence="1 2" key="1">
    <citation type="journal article" date="2019" name="Int. J. Syst. Evol. Microbiol.">
        <title>The Global Catalogue of Microorganisms (GCM) 10K type strain sequencing project: providing services to taxonomists for standard genome sequencing and annotation.</title>
        <authorList>
            <consortium name="The Broad Institute Genomics Platform"/>
            <consortium name="The Broad Institute Genome Sequencing Center for Infectious Disease"/>
            <person name="Wu L."/>
            <person name="Ma J."/>
        </authorList>
    </citation>
    <scope>NUCLEOTIDE SEQUENCE [LARGE SCALE GENOMIC DNA]</scope>
    <source>
        <strain evidence="1 2">JCM 16365</strain>
    </source>
</reference>
<comment type="caution">
    <text evidence="1">The sequence shown here is derived from an EMBL/GenBank/DDBJ whole genome shotgun (WGS) entry which is preliminary data.</text>
</comment>
<gene>
    <name evidence="1" type="ORF">GCM10009862_26120</name>
</gene>
<name>A0ABN3PHA1_9MICO</name>
<evidence type="ECO:0000313" key="1">
    <source>
        <dbReference type="EMBL" id="GAA2585832.1"/>
    </source>
</evidence>
<keyword evidence="2" id="KW-1185">Reference proteome</keyword>
<proteinExistence type="predicted"/>
<dbReference type="Gene3D" id="3.90.25.10">
    <property type="entry name" value="UDP-galactose 4-epimerase, domain 1"/>
    <property type="match status" value="1"/>
</dbReference>
<dbReference type="SUPFAM" id="SSF51735">
    <property type="entry name" value="NAD(P)-binding Rossmann-fold domains"/>
    <property type="match status" value="1"/>
</dbReference>
<dbReference type="Proteomes" id="UP001500274">
    <property type="component" value="Unassembled WGS sequence"/>
</dbReference>
<accession>A0ABN3PHA1</accession>